<accession>A0AAC9IVR3</accession>
<dbReference type="EMBL" id="CP015017">
    <property type="protein sequence ID" value="APC02152.1"/>
    <property type="molecule type" value="Genomic_DNA"/>
</dbReference>
<evidence type="ECO:0000313" key="2">
    <source>
        <dbReference type="Proteomes" id="UP000182060"/>
    </source>
</evidence>
<proteinExistence type="predicted"/>
<dbReference type="SUPFAM" id="SSF52540">
    <property type="entry name" value="P-loop containing nucleoside triphosphate hydrolases"/>
    <property type="match status" value="1"/>
</dbReference>
<dbReference type="Proteomes" id="UP000182060">
    <property type="component" value="Chromosome"/>
</dbReference>
<organism evidence="1 2">
    <name type="scientific">Polynucleobacter asymbioticus</name>
    <dbReference type="NCBI Taxonomy" id="576611"/>
    <lineage>
        <taxon>Bacteria</taxon>
        <taxon>Pseudomonadati</taxon>
        <taxon>Pseudomonadota</taxon>
        <taxon>Betaproteobacteria</taxon>
        <taxon>Burkholderiales</taxon>
        <taxon>Burkholderiaceae</taxon>
        <taxon>Polynucleobacter</taxon>
    </lineage>
</organism>
<dbReference type="InterPro" id="IPR027417">
    <property type="entry name" value="P-loop_NTPase"/>
</dbReference>
<reference evidence="1" key="1">
    <citation type="journal article" date="2017" name="Appl. Environ. Microbiol.">
        <title>Microdiversification of a pelagic Polynucleobacter species is mainly driven by acquisition of genomic islands from a partially interspecific gene pool.</title>
        <authorList>
            <person name="Hoetzinger M."/>
            <person name="Hahn M.W."/>
            <person name="Jezberova J."/>
            <person name="Schmidt J."/>
            <person name="Koll U."/>
        </authorList>
    </citation>
    <scope>NUCLEOTIDE SEQUENCE</scope>
    <source>
        <strain evidence="1">MWH-RechtKol4</strain>
    </source>
</reference>
<dbReference type="AlphaFoldDB" id="A0AAC9IVR3"/>
<sequence length="447" mass="50539">MNAQNPWVTRYEQINSIDIIRTLTFQPAIPLSSLDDDSIEGASIRIGDAWRKIFVPTGQACEIMLTFIQAAKSHAERYYPDAKTFLANVYDPNRNIEPFAPFFLTGPAGVGKSKIRNALEKLLDKEEFVVPNPYHGKLPLIGIRSVVVREKVGKNDFLRALAKPELMDESIRVTGNRIIRESARWLYQSGCCLVIADELQFITQSTTANTQATNSVKYISHLGMPSAIFANYSLVHRLMKRPQEDRQRLLTRPLILLPDAPDSPDWIAVLTEMQKAVPHIYEFSFETKAFELWGYCAGIMRVLTNLFLIAYRLARKIGRSFVMWADIESAYLSNDFFTDRQDVSQLILHGDLGGALRGDLRCPFEIPESQIFVYRESIKKIRQEALSKKAAISALNAVEKRALNTIQADLNGKAEIAATQKKKGNKAGRTNFEDLMKGTDGFKNWKN</sequence>
<evidence type="ECO:0000313" key="1">
    <source>
        <dbReference type="EMBL" id="APC02152.1"/>
    </source>
</evidence>
<name>A0AAC9IVR3_9BURK</name>
<dbReference type="Gene3D" id="3.40.50.300">
    <property type="entry name" value="P-loop containing nucleotide triphosphate hydrolases"/>
    <property type="match status" value="1"/>
</dbReference>
<dbReference type="RefSeq" id="WP_071539837.1">
    <property type="nucleotide sequence ID" value="NZ_CP015016.1"/>
</dbReference>
<protein>
    <submittedName>
        <fullName evidence="1">Uncharacterized protein</fullName>
    </submittedName>
</protein>
<gene>
    <name evidence="1" type="ORF">AOC25_11250</name>
</gene>